<comment type="subcellular location">
    <subcellularLocation>
        <location evidence="1">Cell membrane</location>
        <topology evidence="1">Multi-pass membrane protein</topology>
    </subcellularLocation>
</comment>
<dbReference type="Proteomes" id="UP001153387">
    <property type="component" value="Unassembled WGS sequence"/>
</dbReference>
<dbReference type="InterPro" id="IPR003660">
    <property type="entry name" value="HAMP_dom"/>
</dbReference>
<protein>
    <submittedName>
        <fullName evidence="9">Histidine kinase</fullName>
    </submittedName>
</protein>
<evidence type="ECO:0000256" key="5">
    <source>
        <dbReference type="ARBA" id="ARBA00022777"/>
    </source>
</evidence>
<keyword evidence="7" id="KW-0812">Transmembrane</keyword>
<dbReference type="AlphaFoldDB" id="A0A9X4QMA8"/>
<evidence type="ECO:0000256" key="3">
    <source>
        <dbReference type="ARBA" id="ARBA00022553"/>
    </source>
</evidence>
<dbReference type="PROSITE" id="PS50885">
    <property type="entry name" value="HAMP"/>
    <property type="match status" value="1"/>
</dbReference>
<dbReference type="SMART" id="SM00304">
    <property type="entry name" value="HAMP"/>
    <property type="match status" value="1"/>
</dbReference>
<evidence type="ECO:0000256" key="1">
    <source>
        <dbReference type="ARBA" id="ARBA00004651"/>
    </source>
</evidence>
<dbReference type="GO" id="GO:0000155">
    <property type="term" value="F:phosphorelay sensor kinase activity"/>
    <property type="evidence" value="ECO:0007669"/>
    <property type="project" value="InterPro"/>
</dbReference>
<feature type="transmembrane region" description="Helical" evidence="7">
    <location>
        <begin position="302"/>
        <end position="321"/>
    </location>
</feature>
<dbReference type="CDD" id="cd06225">
    <property type="entry name" value="HAMP"/>
    <property type="match status" value="1"/>
</dbReference>
<accession>A0A9X4QMA8</accession>
<dbReference type="InterPro" id="IPR003594">
    <property type="entry name" value="HATPase_dom"/>
</dbReference>
<dbReference type="Pfam" id="PF02518">
    <property type="entry name" value="HATPase_c"/>
    <property type="match status" value="1"/>
</dbReference>
<evidence type="ECO:0000256" key="2">
    <source>
        <dbReference type="ARBA" id="ARBA00022475"/>
    </source>
</evidence>
<organism evidence="9 10">
    <name type="scientific">Cohnella ginsengisoli</name>
    <dbReference type="NCBI Taxonomy" id="425004"/>
    <lineage>
        <taxon>Bacteria</taxon>
        <taxon>Bacillati</taxon>
        <taxon>Bacillota</taxon>
        <taxon>Bacilli</taxon>
        <taxon>Bacillales</taxon>
        <taxon>Paenibacillaceae</taxon>
        <taxon>Cohnella</taxon>
    </lineage>
</organism>
<evidence type="ECO:0000313" key="10">
    <source>
        <dbReference type="Proteomes" id="UP001153387"/>
    </source>
</evidence>
<evidence type="ECO:0000259" key="8">
    <source>
        <dbReference type="PROSITE" id="PS50885"/>
    </source>
</evidence>
<dbReference type="PANTHER" id="PTHR34220">
    <property type="entry name" value="SENSOR HISTIDINE KINASE YPDA"/>
    <property type="match status" value="1"/>
</dbReference>
<sequence length="605" mass="69459">MRLWNSLHTKFFLTYSLIAVAIILLVCMPMYVYLKNNIEKNTISRFDETVSKIKDRLDERVNQFDVLSQLLYWSSISNDSPAVNYLNGLASSQDFYERYQLRGALKSFVTMLSTVYPDAVNIRLFTMEGDLISDSEDDPTSVGPYEQYEELKRIAATNGETLLSYEPRDPWNATNGYPVFVFSRMLLPWETRAGMLEVMIKADELVDLETLSQIKGAQLNLFFGDAIIYSTDSGHKGLTQAQQQEYGRLKQQSSAGKYPFMAKSFGDKQYVFFKSNDPSDFSVMLTVPKRVVFASLVNFRNVAIAAMLLLILISVALFYILSRILTRPLKQLKRTIDRISLDENDEQLNMDNKYEMDEIHLINRSFRNMSERLKNSLEDTVRFRTLQLQAHFDMLQAQINPHFLFNMLGFIQSSAEDRNLNQVSALSQNLLGFFRYSISTQSPIITLEKELAFTIQYLELMKIRFVDKLRYRIEADPMLANLVVPKLILQPLVENSIQHGFNESTNSLEVVVSAYIESAHWIIRIEDNGVGIAEQRLAQVIAKVEDYLKQMLSSAEGEGMSQGGMGVANSMGRLKFMFKDNFAYEIENREDVPGVRIRLRGPLRR</sequence>
<dbReference type="InterPro" id="IPR036890">
    <property type="entry name" value="HATPase_C_sf"/>
</dbReference>
<reference evidence="9 10" key="1">
    <citation type="submission" date="2022-10" db="EMBL/GenBank/DDBJ databases">
        <title>Comparative genomic analysis of Cohnella hashimotonis sp. nov., isolated from the International Space Station.</title>
        <authorList>
            <person name="Simpson A."/>
            <person name="Venkateswaran K."/>
        </authorList>
    </citation>
    <scope>NUCLEOTIDE SEQUENCE [LARGE SCALE GENOMIC DNA]</scope>
    <source>
        <strain evidence="9 10">DSM 18997</strain>
    </source>
</reference>
<dbReference type="RefSeq" id="WP_277565587.1">
    <property type="nucleotide sequence ID" value="NZ_JAPDHZ010000003.1"/>
</dbReference>
<dbReference type="Gene3D" id="6.10.340.10">
    <property type="match status" value="1"/>
</dbReference>
<keyword evidence="7" id="KW-1133">Transmembrane helix</keyword>
<keyword evidence="10" id="KW-1185">Reference proteome</keyword>
<proteinExistence type="predicted"/>
<dbReference type="Pfam" id="PF00672">
    <property type="entry name" value="HAMP"/>
    <property type="match status" value="1"/>
</dbReference>
<keyword evidence="5 9" id="KW-0418">Kinase</keyword>
<dbReference type="Gene3D" id="3.30.565.10">
    <property type="entry name" value="Histidine kinase-like ATPase, C-terminal domain"/>
    <property type="match status" value="1"/>
</dbReference>
<name>A0A9X4QMA8_9BACL</name>
<dbReference type="EMBL" id="JAPDHZ010000003">
    <property type="protein sequence ID" value="MDG0791734.1"/>
    <property type="molecule type" value="Genomic_DNA"/>
</dbReference>
<dbReference type="GO" id="GO:0005886">
    <property type="term" value="C:plasma membrane"/>
    <property type="evidence" value="ECO:0007669"/>
    <property type="project" value="UniProtKB-SubCell"/>
</dbReference>
<evidence type="ECO:0000256" key="6">
    <source>
        <dbReference type="ARBA" id="ARBA00023136"/>
    </source>
</evidence>
<feature type="domain" description="HAMP" evidence="8">
    <location>
        <begin position="323"/>
        <end position="378"/>
    </location>
</feature>
<comment type="caution">
    <text evidence="9">The sequence shown here is derived from an EMBL/GenBank/DDBJ whole genome shotgun (WGS) entry which is preliminary data.</text>
</comment>
<keyword evidence="4" id="KW-0808">Transferase</keyword>
<evidence type="ECO:0000256" key="4">
    <source>
        <dbReference type="ARBA" id="ARBA00022679"/>
    </source>
</evidence>
<dbReference type="InterPro" id="IPR050640">
    <property type="entry name" value="Bact_2-comp_sensor_kinase"/>
</dbReference>
<feature type="transmembrane region" description="Helical" evidence="7">
    <location>
        <begin position="12"/>
        <end position="34"/>
    </location>
</feature>
<keyword evidence="2" id="KW-1003">Cell membrane</keyword>
<dbReference type="Pfam" id="PF06580">
    <property type="entry name" value="His_kinase"/>
    <property type="match status" value="1"/>
</dbReference>
<dbReference type="SUPFAM" id="SSF55874">
    <property type="entry name" value="ATPase domain of HSP90 chaperone/DNA topoisomerase II/histidine kinase"/>
    <property type="match status" value="1"/>
</dbReference>
<evidence type="ECO:0000313" key="9">
    <source>
        <dbReference type="EMBL" id="MDG0791734.1"/>
    </source>
</evidence>
<keyword evidence="6 7" id="KW-0472">Membrane</keyword>
<gene>
    <name evidence="9" type="ORF">OMP38_13275</name>
</gene>
<keyword evidence="3" id="KW-0597">Phosphoprotein</keyword>
<dbReference type="PANTHER" id="PTHR34220:SF7">
    <property type="entry name" value="SENSOR HISTIDINE KINASE YPDA"/>
    <property type="match status" value="1"/>
</dbReference>
<dbReference type="InterPro" id="IPR010559">
    <property type="entry name" value="Sig_transdc_His_kin_internal"/>
</dbReference>
<evidence type="ECO:0000256" key="7">
    <source>
        <dbReference type="SAM" id="Phobius"/>
    </source>
</evidence>